<keyword evidence="5 9" id="KW-0479">Metal-binding</keyword>
<dbReference type="AlphaFoldDB" id="A0AAU9UTS6"/>
<dbReference type="PRINTS" id="PR00385">
    <property type="entry name" value="P450"/>
</dbReference>
<evidence type="ECO:0000256" key="10">
    <source>
        <dbReference type="RuleBase" id="RU000461"/>
    </source>
</evidence>
<keyword evidence="12" id="KW-1185">Reference proteome</keyword>
<dbReference type="GO" id="GO:0020037">
    <property type="term" value="F:heme binding"/>
    <property type="evidence" value="ECO:0007669"/>
    <property type="project" value="InterPro"/>
</dbReference>
<evidence type="ECO:0000256" key="6">
    <source>
        <dbReference type="ARBA" id="ARBA00023002"/>
    </source>
</evidence>
<comment type="function">
    <text evidence="2">May be involved in the metabolism of insect hormones and in the breakdown of synthetic insecticides.</text>
</comment>
<dbReference type="InterPro" id="IPR002401">
    <property type="entry name" value="Cyt_P450_E_grp-I"/>
</dbReference>
<evidence type="ECO:0000256" key="2">
    <source>
        <dbReference type="ARBA" id="ARBA00003690"/>
    </source>
</evidence>
<dbReference type="PANTHER" id="PTHR24291">
    <property type="entry name" value="CYTOCHROME P450 FAMILY 4"/>
    <property type="match status" value="1"/>
</dbReference>
<accession>A0AAU9UTS6</accession>
<evidence type="ECO:0000256" key="5">
    <source>
        <dbReference type="ARBA" id="ARBA00022723"/>
    </source>
</evidence>
<dbReference type="Pfam" id="PF00067">
    <property type="entry name" value="p450"/>
    <property type="match status" value="1"/>
</dbReference>
<name>A0AAU9UTS6_EUPED</name>
<evidence type="ECO:0000256" key="7">
    <source>
        <dbReference type="ARBA" id="ARBA00023004"/>
    </source>
</evidence>
<dbReference type="InterPro" id="IPR001128">
    <property type="entry name" value="Cyt_P450"/>
</dbReference>
<protein>
    <recommendedName>
        <fullName evidence="13">Cytochrome P450</fullName>
    </recommendedName>
</protein>
<dbReference type="PROSITE" id="PS00086">
    <property type="entry name" value="CYTOCHROME_P450"/>
    <property type="match status" value="1"/>
</dbReference>
<evidence type="ECO:0000313" key="11">
    <source>
        <dbReference type="EMBL" id="CAH2102416.1"/>
    </source>
</evidence>
<dbReference type="InterPro" id="IPR017972">
    <property type="entry name" value="Cyt_P450_CS"/>
</dbReference>
<dbReference type="GO" id="GO:0004497">
    <property type="term" value="F:monooxygenase activity"/>
    <property type="evidence" value="ECO:0007669"/>
    <property type="project" value="UniProtKB-KW"/>
</dbReference>
<keyword evidence="8 10" id="KW-0503">Monooxygenase</keyword>
<evidence type="ECO:0000256" key="4">
    <source>
        <dbReference type="ARBA" id="ARBA00022617"/>
    </source>
</evidence>
<evidence type="ECO:0000256" key="9">
    <source>
        <dbReference type="PIRSR" id="PIRSR602401-1"/>
    </source>
</evidence>
<dbReference type="EMBL" id="CAKOGL010000025">
    <property type="protein sequence ID" value="CAH2102416.1"/>
    <property type="molecule type" value="Genomic_DNA"/>
</dbReference>
<keyword evidence="6 10" id="KW-0560">Oxidoreductase</keyword>
<comment type="caution">
    <text evidence="11">The sequence shown here is derived from an EMBL/GenBank/DDBJ whole genome shotgun (WGS) entry which is preliminary data.</text>
</comment>
<keyword evidence="4 9" id="KW-0349">Heme</keyword>
<keyword evidence="7 9" id="KW-0408">Iron</keyword>
<evidence type="ECO:0000256" key="8">
    <source>
        <dbReference type="ARBA" id="ARBA00023033"/>
    </source>
</evidence>
<dbReference type="PANTHER" id="PTHR24291:SF105">
    <property type="entry name" value="CYTOCHROME P450 4P1-RELATED"/>
    <property type="match status" value="1"/>
</dbReference>
<evidence type="ECO:0000256" key="1">
    <source>
        <dbReference type="ARBA" id="ARBA00001971"/>
    </source>
</evidence>
<dbReference type="PRINTS" id="PR00463">
    <property type="entry name" value="EP450I"/>
</dbReference>
<dbReference type="InterPro" id="IPR036396">
    <property type="entry name" value="Cyt_P450_sf"/>
</dbReference>
<reference evidence="11" key="1">
    <citation type="submission" date="2022-03" db="EMBL/GenBank/DDBJ databases">
        <authorList>
            <person name="Tunstrom K."/>
        </authorList>
    </citation>
    <scope>NUCLEOTIDE SEQUENCE</scope>
</reference>
<dbReference type="Proteomes" id="UP001153954">
    <property type="component" value="Unassembled WGS sequence"/>
</dbReference>
<proteinExistence type="inferred from homology"/>
<dbReference type="InterPro" id="IPR050196">
    <property type="entry name" value="Cytochrome_P450_Monoox"/>
</dbReference>
<evidence type="ECO:0008006" key="13">
    <source>
        <dbReference type="Google" id="ProtNLM"/>
    </source>
</evidence>
<sequence>MKYHEKSNVYKILKPWLNDGLLLSNGSKWQHRRKILTPAFHFKVLQKYYSALEENSERLINALEKTSGEAIDVVPVISEYTLNTICETAMGTRLDEETTGAGKSYKNAIYKLGLLFVKRFSNILLYSEFVFNLTTIGRKQQKYLATIHKFTDKIIKQRRQNIKNETTVENDKDLDMRTEKQDYGARNIKKRNAMLDLLISAERDGLIDDAGIQEEVDTFMFEGHDTTATGLNYCLMSLAYEKEIQAKVVEELNSIFGDDTRQATMDDLSRMRYLERCIKESLRLYPPVPFISRQIPSETILSGYKIPAGTVCHIHIFHLHRQADFFDNPLKFDPDRFLPENSKGRHNYAYIPFSAGPRNCIGQKFAMMEMKSSLSAILRNFELVPVTKPTDLQFMSDVVLRNSGPIFVKFVKRSGKVF</sequence>
<feature type="binding site" description="axial binding residue" evidence="9">
    <location>
        <position position="360"/>
    </location>
    <ligand>
        <name>heme</name>
        <dbReference type="ChEBI" id="CHEBI:30413"/>
    </ligand>
    <ligandPart>
        <name>Fe</name>
        <dbReference type="ChEBI" id="CHEBI:18248"/>
    </ligandPart>
</feature>
<evidence type="ECO:0000313" key="12">
    <source>
        <dbReference type="Proteomes" id="UP001153954"/>
    </source>
</evidence>
<dbReference type="GO" id="GO:0016705">
    <property type="term" value="F:oxidoreductase activity, acting on paired donors, with incorporation or reduction of molecular oxygen"/>
    <property type="evidence" value="ECO:0007669"/>
    <property type="project" value="InterPro"/>
</dbReference>
<organism evidence="11 12">
    <name type="scientific">Euphydryas editha</name>
    <name type="common">Edith's checkerspot</name>
    <dbReference type="NCBI Taxonomy" id="104508"/>
    <lineage>
        <taxon>Eukaryota</taxon>
        <taxon>Metazoa</taxon>
        <taxon>Ecdysozoa</taxon>
        <taxon>Arthropoda</taxon>
        <taxon>Hexapoda</taxon>
        <taxon>Insecta</taxon>
        <taxon>Pterygota</taxon>
        <taxon>Neoptera</taxon>
        <taxon>Endopterygota</taxon>
        <taxon>Lepidoptera</taxon>
        <taxon>Glossata</taxon>
        <taxon>Ditrysia</taxon>
        <taxon>Papilionoidea</taxon>
        <taxon>Nymphalidae</taxon>
        <taxon>Nymphalinae</taxon>
        <taxon>Euphydryas</taxon>
    </lineage>
</organism>
<dbReference type="SUPFAM" id="SSF48264">
    <property type="entry name" value="Cytochrome P450"/>
    <property type="match status" value="1"/>
</dbReference>
<gene>
    <name evidence="11" type="ORF">EEDITHA_LOCUS17053</name>
</gene>
<dbReference type="CDD" id="cd20628">
    <property type="entry name" value="CYP4"/>
    <property type="match status" value="1"/>
</dbReference>
<dbReference type="GO" id="GO:0005506">
    <property type="term" value="F:iron ion binding"/>
    <property type="evidence" value="ECO:0007669"/>
    <property type="project" value="InterPro"/>
</dbReference>
<comment type="similarity">
    <text evidence="3 10">Belongs to the cytochrome P450 family.</text>
</comment>
<dbReference type="Gene3D" id="1.10.630.10">
    <property type="entry name" value="Cytochrome P450"/>
    <property type="match status" value="1"/>
</dbReference>
<evidence type="ECO:0000256" key="3">
    <source>
        <dbReference type="ARBA" id="ARBA00010617"/>
    </source>
</evidence>
<comment type="cofactor">
    <cofactor evidence="1 9">
        <name>heme</name>
        <dbReference type="ChEBI" id="CHEBI:30413"/>
    </cofactor>
</comment>